<dbReference type="InterPro" id="IPR017871">
    <property type="entry name" value="ABC_transporter-like_CS"/>
</dbReference>
<feature type="transmembrane region" description="Helical" evidence="11">
    <location>
        <begin position="933"/>
        <end position="953"/>
    </location>
</feature>
<accession>A0ABR3GE53</accession>
<dbReference type="CDD" id="cd18578">
    <property type="entry name" value="ABC_6TM_Pgp_ABCB1_D2_like"/>
    <property type="match status" value="1"/>
</dbReference>
<protein>
    <submittedName>
        <fullName evidence="14">Uncharacterized protein</fullName>
    </submittedName>
</protein>
<keyword evidence="15" id="KW-1185">Reference proteome</keyword>
<feature type="transmembrane region" description="Helical" evidence="11">
    <location>
        <begin position="114"/>
        <end position="135"/>
    </location>
</feature>
<feature type="domain" description="ABC transporter" evidence="12">
    <location>
        <begin position="392"/>
        <end position="639"/>
    </location>
</feature>
<comment type="subcellular location">
    <subcellularLocation>
        <location evidence="1">Membrane</location>
        <topology evidence="1">Multi-pass membrane protein</topology>
    </subcellularLocation>
</comment>
<evidence type="ECO:0000259" key="12">
    <source>
        <dbReference type="PROSITE" id="PS50893"/>
    </source>
</evidence>
<feature type="domain" description="ABC transmembrane type-1" evidence="13">
    <location>
        <begin position="73"/>
        <end position="357"/>
    </location>
</feature>
<dbReference type="Pfam" id="PF00664">
    <property type="entry name" value="ABC_membrane"/>
    <property type="match status" value="2"/>
</dbReference>
<dbReference type="Gene3D" id="1.20.1560.10">
    <property type="entry name" value="ABC transporter type 1, transmembrane domain"/>
    <property type="match status" value="1"/>
</dbReference>
<evidence type="ECO:0000256" key="1">
    <source>
        <dbReference type="ARBA" id="ARBA00004141"/>
    </source>
</evidence>
<evidence type="ECO:0000259" key="13">
    <source>
        <dbReference type="PROSITE" id="PS50929"/>
    </source>
</evidence>
<evidence type="ECO:0000256" key="5">
    <source>
        <dbReference type="ARBA" id="ARBA00022737"/>
    </source>
</evidence>
<feature type="transmembrane region" description="Helical" evidence="11">
    <location>
        <begin position="331"/>
        <end position="361"/>
    </location>
</feature>
<name>A0ABR3GE53_9PEZI</name>
<evidence type="ECO:0000256" key="4">
    <source>
        <dbReference type="ARBA" id="ARBA00022692"/>
    </source>
</evidence>
<dbReference type="PANTHER" id="PTHR43394:SF11">
    <property type="entry name" value="ATP-BINDING CASSETTE TRANSPORTER"/>
    <property type="match status" value="1"/>
</dbReference>
<feature type="domain" description="ABC transporter" evidence="12">
    <location>
        <begin position="1039"/>
        <end position="1278"/>
    </location>
</feature>
<dbReference type="InterPro" id="IPR003439">
    <property type="entry name" value="ABC_transporter-like_ATP-bd"/>
</dbReference>
<dbReference type="Pfam" id="PF00005">
    <property type="entry name" value="ABC_tran"/>
    <property type="match status" value="2"/>
</dbReference>
<dbReference type="InterPro" id="IPR039421">
    <property type="entry name" value="Type_1_exporter"/>
</dbReference>
<feature type="transmembrane region" description="Helical" evidence="11">
    <location>
        <begin position="745"/>
        <end position="773"/>
    </location>
</feature>
<dbReference type="PANTHER" id="PTHR43394">
    <property type="entry name" value="ATP-DEPENDENT PERMEASE MDL1, MITOCHONDRIAL"/>
    <property type="match status" value="1"/>
</dbReference>
<evidence type="ECO:0000256" key="2">
    <source>
        <dbReference type="ARBA" id="ARBA00007577"/>
    </source>
</evidence>
<evidence type="ECO:0000313" key="15">
    <source>
        <dbReference type="Proteomes" id="UP001447188"/>
    </source>
</evidence>
<dbReference type="PROSITE" id="PS00211">
    <property type="entry name" value="ABC_TRANSPORTER_1"/>
    <property type="match status" value="2"/>
</dbReference>
<feature type="transmembrane region" description="Helical" evidence="11">
    <location>
        <begin position="187"/>
        <end position="206"/>
    </location>
</feature>
<keyword evidence="4 11" id="KW-0812">Transmembrane</keyword>
<dbReference type="PROSITE" id="PS50893">
    <property type="entry name" value="ABC_TRANSPORTER_2"/>
    <property type="match status" value="2"/>
</dbReference>
<dbReference type="InterPro" id="IPR011527">
    <property type="entry name" value="ABC1_TM_dom"/>
</dbReference>
<organism evidence="14 15">
    <name type="scientific">Discina gigas</name>
    <dbReference type="NCBI Taxonomy" id="1032678"/>
    <lineage>
        <taxon>Eukaryota</taxon>
        <taxon>Fungi</taxon>
        <taxon>Dikarya</taxon>
        <taxon>Ascomycota</taxon>
        <taxon>Pezizomycotina</taxon>
        <taxon>Pezizomycetes</taxon>
        <taxon>Pezizales</taxon>
        <taxon>Discinaceae</taxon>
        <taxon>Discina</taxon>
    </lineage>
</organism>
<proteinExistence type="inferred from homology"/>
<keyword evidence="9 11" id="KW-0472">Membrane</keyword>
<feature type="transmembrane region" description="Helical" evidence="11">
    <location>
        <begin position="850"/>
        <end position="869"/>
    </location>
</feature>
<evidence type="ECO:0000256" key="8">
    <source>
        <dbReference type="ARBA" id="ARBA00022989"/>
    </source>
</evidence>
<feature type="transmembrane region" description="Helical" evidence="11">
    <location>
        <begin position="292"/>
        <end position="311"/>
    </location>
</feature>
<feature type="transmembrane region" description="Helical" evidence="11">
    <location>
        <begin position="701"/>
        <end position="725"/>
    </location>
</feature>
<evidence type="ECO:0000256" key="10">
    <source>
        <dbReference type="SAM" id="MobiDB-lite"/>
    </source>
</evidence>
<evidence type="ECO:0000256" key="9">
    <source>
        <dbReference type="ARBA" id="ARBA00023136"/>
    </source>
</evidence>
<feature type="transmembrane region" description="Helical" evidence="11">
    <location>
        <begin position="212"/>
        <end position="233"/>
    </location>
</feature>
<dbReference type="PROSITE" id="PS50929">
    <property type="entry name" value="ABC_TM1F"/>
    <property type="match status" value="2"/>
</dbReference>
<dbReference type="SUPFAM" id="SSF90123">
    <property type="entry name" value="ABC transporter transmembrane region"/>
    <property type="match status" value="2"/>
</dbReference>
<comment type="similarity">
    <text evidence="2">Belongs to the ABC transporter superfamily. ABCB family. Multidrug resistance exporter (TC 3.A.1.201) subfamily.</text>
</comment>
<feature type="transmembrane region" description="Helical" evidence="11">
    <location>
        <begin position="41"/>
        <end position="59"/>
    </location>
</feature>
<dbReference type="SMART" id="SM00382">
    <property type="entry name" value="AAA"/>
    <property type="match status" value="2"/>
</dbReference>
<feature type="region of interest" description="Disordered" evidence="10">
    <location>
        <begin position="1012"/>
        <end position="1036"/>
    </location>
</feature>
<keyword evidence="8 11" id="KW-1133">Transmembrane helix</keyword>
<dbReference type="SUPFAM" id="SSF52540">
    <property type="entry name" value="P-loop containing nucleoside triphosphate hydrolases"/>
    <property type="match status" value="2"/>
</dbReference>
<feature type="transmembrane region" description="Helical" evidence="11">
    <location>
        <begin position="71"/>
        <end position="94"/>
    </location>
</feature>
<feature type="domain" description="ABC transmembrane type-1" evidence="13">
    <location>
        <begin position="705"/>
        <end position="993"/>
    </location>
</feature>
<dbReference type="CDD" id="cd03249">
    <property type="entry name" value="ABC_MTABC3_MDL1_MDL2"/>
    <property type="match status" value="1"/>
</dbReference>
<keyword evidence="6" id="KW-0547">Nucleotide-binding</keyword>
<evidence type="ECO:0000256" key="7">
    <source>
        <dbReference type="ARBA" id="ARBA00022840"/>
    </source>
</evidence>
<evidence type="ECO:0000256" key="3">
    <source>
        <dbReference type="ARBA" id="ARBA00022448"/>
    </source>
</evidence>
<reference evidence="14 15" key="1">
    <citation type="submission" date="2024-02" db="EMBL/GenBank/DDBJ databases">
        <title>Discinaceae phylogenomics.</title>
        <authorList>
            <person name="Dirks A.C."/>
            <person name="James T.Y."/>
        </authorList>
    </citation>
    <scope>NUCLEOTIDE SEQUENCE [LARGE SCALE GENOMIC DNA]</scope>
    <source>
        <strain evidence="14 15">ACD0624</strain>
    </source>
</reference>
<dbReference type="EMBL" id="JBBBZM010000111">
    <property type="protein sequence ID" value="KAL0633866.1"/>
    <property type="molecule type" value="Genomic_DNA"/>
</dbReference>
<gene>
    <name evidence="14" type="ORF">Q9L58_007241</name>
</gene>
<feature type="transmembrane region" description="Helical" evidence="11">
    <location>
        <begin position="823"/>
        <end position="843"/>
    </location>
</feature>
<keyword evidence="7" id="KW-0067">ATP-binding</keyword>
<dbReference type="InterPro" id="IPR003593">
    <property type="entry name" value="AAA+_ATPase"/>
</dbReference>
<dbReference type="InterPro" id="IPR027417">
    <property type="entry name" value="P-loop_NTPase"/>
</dbReference>
<keyword evidence="3" id="KW-0813">Transport</keyword>
<evidence type="ECO:0000313" key="14">
    <source>
        <dbReference type="EMBL" id="KAL0633866.1"/>
    </source>
</evidence>
<keyword evidence="5" id="KW-0677">Repeat</keyword>
<sequence length="1282" mass="137432">MSQPDPVRRLSHDHHSIDITALQSAVAPATAPNPPLPGPSIFSLFGFGSTTLHSSYFTLYRPFTAARDKCILAAAVILALAAGIPLPLIGLIFGKIINGFPPTEDEMRVRISQLLGVAVAYFFITWGWATAWGVVGERVSRGLREALLRKAVGMEVGWFDVECPDIANRLTADTQTIQLGTSEKAGLFLQSFAYFVAAFTTCFILNARLTAVLFIGVVPPMFVVVYGGSRVVAKYAREAAEYSEKATGVAEGAITAIHVVQAFDALDRLADEHLGYMAPAVRKGVKKAISGAAMLGLVFFVAYAANALAFWEGSRQISRGLFAAGDGAGTVYTVVFLILDASFVVGQFGPFLQTFALAAAAGQKIVSLLDRPDPVINVYSTEGLPMPDTADIVLENVSFVYPARPAVTVVEDVSLTFEAGKVTAIVGPSGSGKSTIAALLMRFYDPVSGRVLVGGRDLCDLNVRAYRKHVALVDQEPVLFAGTIMQNIRHGLLHTPSPLTDSEADQRCYQAARDANAFAFVDALPDSFDTPIGGGGATLLSGGQRQRVSLARALVADPRILLLDEPTSALDASSEALVQDALERARAVKSRTTVVIAHRLATVRGADKIIVMAAGKVVEEGTHEALVEQRGAYYELVRAQSLLGGESSTSSLSSATTRVEDMVVENTEENQEVVVLEKAPEVLYSSGTLLRRCLEMSKPDAAVIAIGLIASIVTGGIIMGESIVFGNLISILNDQKNAATLNDRAAFFSLIFFVLALVALCAYTISGSAFGIVSERLIRRIRDKSLRTILRQDIAWFQLPLHSPGALISMLNMDTGHLSGLSGVILGTICSVATSMLGGIILAHVVAWKIAIVLLAAVPVMVVSGFLRLRVLAKFEQRHETAYLGAATLATEACTAIRTVAALGREHDVVRLYEEAVDKPYRESLQFIVQGNFWLALALSITYFVYALAYYWGSRQVREGHYTTLEFFIVLPALLFSAQASGQMFSLAPEVTRARTAALSVFRLHDQRATIDVDSGASSPPPSPGIGKESTRRGNGGKVEFRDVHFRYATRPNVPVLRGLSLTVKPGQFVAFVGASGAGKSSAVALLERFYDVSAGSVLVDDEDVREISVKAHRSRIALVGQDPCLFPGSVAFNIGLGAPPSRVTGRAEVEAVCRMCGLHDFIMSLPQGYETDCGANGSLLSGGQKQRVSLARALMRDPLVLLLDEATSALDSHSEKLVQEAVASASRGRTCIVVAHRLATVQRADCIYVFEQGRVVESGRHEELVARGGRYARMSKQQSLS</sequence>
<evidence type="ECO:0000256" key="11">
    <source>
        <dbReference type="SAM" id="Phobius"/>
    </source>
</evidence>
<comment type="caution">
    <text evidence="14">The sequence shown here is derived from an EMBL/GenBank/DDBJ whole genome shotgun (WGS) entry which is preliminary data.</text>
</comment>
<dbReference type="InterPro" id="IPR036640">
    <property type="entry name" value="ABC1_TM_sf"/>
</dbReference>
<dbReference type="Gene3D" id="3.40.50.300">
    <property type="entry name" value="P-loop containing nucleotide triphosphate hydrolases"/>
    <property type="match status" value="2"/>
</dbReference>
<evidence type="ECO:0000256" key="6">
    <source>
        <dbReference type="ARBA" id="ARBA00022741"/>
    </source>
</evidence>
<dbReference type="CDD" id="cd18577">
    <property type="entry name" value="ABC_6TM_Pgp_ABCB1_D1_like"/>
    <property type="match status" value="1"/>
</dbReference>
<dbReference type="Proteomes" id="UP001447188">
    <property type="component" value="Unassembled WGS sequence"/>
</dbReference>